<name>A0A918X5X5_9ACTN</name>
<dbReference type="Gene3D" id="1.10.238.10">
    <property type="entry name" value="EF-hand"/>
    <property type="match status" value="1"/>
</dbReference>
<gene>
    <name evidence="2" type="ORF">GCM10010334_71480</name>
</gene>
<dbReference type="Proteomes" id="UP000638353">
    <property type="component" value="Unassembled WGS sequence"/>
</dbReference>
<comment type="caution">
    <text evidence="2">The sequence shown here is derived from an EMBL/GenBank/DDBJ whole genome shotgun (WGS) entry which is preliminary data.</text>
</comment>
<dbReference type="InterPro" id="IPR018247">
    <property type="entry name" value="EF_Hand_1_Ca_BS"/>
</dbReference>
<dbReference type="Pfam" id="PF13202">
    <property type="entry name" value="EF-hand_5"/>
    <property type="match status" value="3"/>
</dbReference>
<protein>
    <submittedName>
        <fullName evidence="2">Calcium-binding protein</fullName>
    </submittedName>
</protein>
<feature type="domain" description="EF-hand" evidence="1">
    <location>
        <begin position="134"/>
        <end position="169"/>
    </location>
</feature>
<accession>A0A918X5X5</accession>
<evidence type="ECO:0000313" key="2">
    <source>
        <dbReference type="EMBL" id="GHD13386.1"/>
    </source>
</evidence>
<evidence type="ECO:0000259" key="1">
    <source>
        <dbReference type="PROSITE" id="PS50222"/>
    </source>
</evidence>
<dbReference type="PROSITE" id="PS00018">
    <property type="entry name" value="EF_HAND_1"/>
    <property type="match status" value="2"/>
</dbReference>
<reference evidence="2" key="1">
    <citation type="journal article" date="2014" name="Int. J. Syst. Evol. Microbiol.">
        <title>Complete genome sequence of Corynebacterium casei LMG S-19264T (=DSM 44701T), isolated from a smear-ripened cheese.</title>
        <authorList>
            <consortium name="US DOE Joint Genome Institute (JGI-PGF)"/>
            <person name="Walter F."/>
            <person name="Albersmeier A."/>
            <person name="Kalinowski J."/>
            <person name="Ruckert C."/>
        </authorList>
    </citation>
    <scope>NUCLEOTIDE SEQUENCE</scope>
    <source>
        <strain evidence="2">JCM 4637</strain>
    </source>
</reference>
<dbReference type="GO" id="GO:0005509">
    <property type="term" value="F:calcium ion binding"/>
    <property type="evidence" value="ECO:0007669"/>
    <property type="project" value="InterPro"/>
</dbReference>
<dbReference type="SUPFAM" id="SSF47473">
    <property type="entry name" value="EF-hand"/>
    <property type="match status" value="1"/>
</dbReference>
<proteinExistence type="predicted"/>
<dbReference type="PROSITE" id="PS50222">
    <property type="entry name" value="EF_HAND_2"/>
    <property type="match status" value="2"/>
</dbReference>
<reference evidence="2" key="2">
    <citation type="submission" date="2020-09" db="EMBL/GenBank/DDBJ databases">
        <authorList>
            <person name="Sun Q."/>
            <person name="Ohkuma M."/>
        </authorList>
    </citation>
    <scope>NUCLEOTIDE SEQUENCE</scope>
    <source>
        <strain evidence="2">JCM 4637</strain>
    </source>
</reference>
<dbReference type="EMBL" id="BMVC01000019">
    <property type="protein sequence ID" value="GHD13386.1"/>
    <property type="molecule type" value="Genomic_DNA"/>
</dbReference>
<evidence type="ECO:0000313" key="3">
    <source>
        <dbReference type="Proteomes" id="UP000638353"/>
    </source>
</evidence>
<sequence>MSATDFVTLKMTHYFDLLDADGDGVLTEEDHILMGQRAAQEFNYATGSSQEQKLVDAYRSAWKKVQLPHADEEGKVRRDSFLTAIRGLFARPELFEEVSGELIDSVMSVADINGDGVIQPDEYAGFILAQSPKMSRTEIEESFLRLDRDGNGVIDKSELEQATVEYFTSSDPEAAGNWLYGRPPTAA</sequence>
<dbReference type="AlphaFoldDB" id="A0A918X5X5"/>
<organism evidence="2 3">
    <name type="scientific">Streptomyces finlayi</name>
    <dbReference type="NCBI Taxonomy" id="67296"/>
    <lineage>
        <taxon>Bacteria</taxon>
        <taxon>Bacillati</taxon>
        <taxon>Actinomycetota</taxon>
        <taxon>Actinomycetes</taxon>
        <taxon>Kitasatosporales</taxon>
        <taxon>Streptomycetaceae</taxon>
        <taxon>Streptomyces</taxon>
    </lineage>
</organism>
<dbReference type="CDD" id="cd00051">
    <property type="entry name" value="EFh"/>
    <property type="match status" value="1"/>
</dbReference>
<dbReference type="SMART" id="SM00054">
    <property type="entry name" value="EFh"/>
    <property type="match status" value="3"/>
</dbReference>
<dbReference type="InterPro" id="IPR011992">
    <property type="entry name" value="EF-hand-dom_pair"/>
</dbReference>
<dbReference type="RefSeq" id="WP_189827960.1">
    <property type="nucleotide sequence ID" value="NZ_BMVC01000019.1"/>
</dbReference>
<dbReference type="InterPro" id="IPR002048">
    <property type="entry name" value="EF_hand_dom"/>
</dbReference>
<feature type="domain" description="EF-hand" evidence="1">
    <location>
        <begin position="98"/>
        <end position="133"/>
    </location>
</feature>